<evidence type="ECO:0000313" key="1">
    <source>
        <dbReference type="EMBL" id="KAG8516618.1"/>
    </source>
</evidence>
<dbReference type="AlphaFoldDB" id="A0A8J6A8Z0"/>
<protein>
    <submittedName>
        <fullName evidence="1">Uncharacterized protein</fullName>
    </submittedName>
</protein>
<dbReference type="EMBL" id="JAGFMF010011673">
    <property type="protein sequence ID" value="KAG8516618.1"/>
    <property type="molecule type" value="Genomic_DNA"/>
</dbReference>
<name>A0A8J6A8Z0_GALPY</name>
<organism evidence="1 2">
    <name type="scientific">Galemys pyrenaicus</name>
    <name type="common">Iberian desman</name>
    <name type="synonym">Pyrenean desman</name>
    <dbReference type="NCBI Taxonomy" id="202257"/>
    <lineage>
        <taxon>Eukaryota</taxon>
        <taxon>Metazoa</taxon>
        <taxon>Chordata</taxon>
        <taxon>Craniata</taxon>
        <taxon>Vertebrata</taxon>
        <taxon>Euteleostomi</taxon>
        <taxon>Mammalia</taxon>
        <taxon>Eutheria</taxon>
        <taxon>Laurasiatheria</taxon>
        <taxon>Eulipotyphla</taxon>
        <taxon>Talpidae</taxon>
        <taxon>Galemys</taxon>
    </lineage>
</organism>
<gene>
    <name evidence="1" type="ORF">J0S82_004065</name>
</gene>
<evidence type="ECO:0000313" key="2">
    <source>
        <dbReference type="Proteomes" id="UP000700334"/>
    </source>
</evidence>
<comment type="caution">
    <text evidence="1">The sequence shown here is derived from an EMBL/GenBank/DDBJ whole genome shotgun (WGS) entry which is preliminary data.</text>
</comment>
<sequence>MGIPVRSLGMVKVQSENSQQLSFTLSTTEPGHFVLLQEAVPDYQSLVALALVASVNDTGAVEEPGHMGVALESEAAKASGFCGGFGRGPRLCLRLRSGCGAHGGQAKDKE</sequence>
<dbReference type="Proteomes" id="UP000700334">
    <property type="component" value="Unassembled WGS sequence"/>
</dbReference>
<keyword evidence="2" id="KW-1185">Reference proteome</keyword>
<reference evidence="1" key="1">
    <citation type="journal article" date="2021" name="Evol. Appl.">
        <title>The genome of the Pyrenean desman and the effects of bottlenecks and inbreeding on the genomic landscape of an endangered species.</title>
        <authorList>
            <person name="Escoda L."/>
            <person name="Castresana J."/>
        </authorList>
    </citation>
    <scope>NUCLEOTIDE SEQUENCE</scope>
    <source>
        <strain evidence="1">IBE-C5619</strain>
    </source>
</reference>
<proteinExistence type="predicted"/>
<accession>A0A8J6A8Z0</accession>